<proteinExistence type="predicted"/>
<evidence type="ECO:0000313" key="4">
    <source>
        <dbReference type="EMBL" id="TCJ95622.1"/>
    </source>
</evidence>
<feature type="chain" id="PRO_5020961948" evidence="3">
    <location>
        <begin position="26"/>
        <end position="239"/>
    </location>
</feature>
<dbReference type="Pfam" id="PF09203">
    <property type="entry name" value="MspA"/>
    <property type="match status" value="1"/>
</dbReference>
<dbReference type="STRING" id="1210063.GCA_001612665_03993"/>
<keyword evidence="1 3" id="KW-0732">Signal</keyword>
<dbReference type="Gene3D" id="2.10.300.10">
    <property type="entry name" value="Porin MspA ribbon domain"/>
    <property type="match status" value="1"/>
</dbReference>
<dbReference type="EMBL" id="SMFR01000003">
    <property type="protein sequence ID" value="TCJ95622.1"/>
    <property type="molecule type" value="Genomic_DNA"/>
</dbReference>
<evidence type="ECO:0000256" key="3">
    <source>
        <dbReference type="SAM" id="SignalP"/>
    </source>
</evidence>
<reference evidence="4 5" key="1">
    <citation type="submission" date="2019-03" db="EMBL/GenBank/DDBJ databases">
        <title>Genomic Encyclopedia of Type Strains, Phase IV (KMG-IV): sequencing the most valuable type-strain genomes for metagenomic binning, comparative biology and taxonomic classification.</title>
        <authorList>
            <person name="Goeker M."/>
        </authorList>
    </citation>
    <scope>NUCLEOTIDE SEQUENCE [LARGE SCALE GENOMIC DNA]</scope>
    <source>
        <strain evidence="4 5">DSM 44684</strain>
    </source>
</reference>
<sequence length="239" mass="25567">MLRIIRRVSYAVSALAILSQPTAHADNIILPPHEKTFESSMGSFTVGTHDEVIYRIAPLNITPTSREALVSTVAYARLDGQAEGVLKTGYSVGCPARLGAVLPGIDPTTEFDLEGPQQNYATEQAQSSTVERASSGETVESQTQESGQVQEFNGVTPAIAVDPGLFVELELQPGDITNVDIGEGKPLIPGKTVQIVTRDFHIKVDNCVGPATIRQYTYVLTRTPEVDDSGAVFGEPAVL</sequence>
<dbReference type="Proteomes" id="UP000294856">
    <property type="component" value="Unassembled WGS sequence"/>
</dbReference>
<dbReference type="OrthoDB" id="4374453at2"/>
<dbReference type="AlphaFoldDB" id="A0A4R1FPX0"/>
<dbReference type="SUPFAM" id="SSF56959">
    <property type="entry name" value="Leukocidin-like"/>
    <property type="match status" value="1"/>
</dbReference>
<accession>A0A4R1FPX0</accession>
<evidence type="ECO:0000256" key="2">
    <source>
        <dbReference type="SAM" id="MobiDB-lite"/>
    </source>
</evidence>
<dbReference type="InterPro" id="IPR036435">
    <property type="entry name" value="Leukocidin/porin_MspA_sf"/>
</dbReference>
<dbReference type="InterPro" id="IPR015286">
    <property type="entry name" value="Porin_fam_mycobact-type"/>
</dbReference>
<gene>
    <name evidence="4" type="ORF">DFR71_4537</name>
</gene>
<keyword evidence="5" id="KW-1185">Reference proteome</keyword>
<dbReference type="Gene3D" id="2.60.40.1650">
    <property type="entry name" value="Porin MspA (Ig-like beta-sandwich domain)"/>
    <property type="match status" value="1"/>
</dbReference>
<evidence type="ECO:0000313" key="5">
    <source>
        <dbReference type="Proteomes" id="UP000294856"/>
    </source>
</evidence>
<comment type="caution">
    <text evidence="4">The sequence shown here is derived from an EMBL/GenBank/DDBJ whole genome shotgun (WGS) entry which is preliminary data.</text>
</comment>
<feature type="region of interest" description="Disordered" evidence="2">
    <location>
        <begin position="124"/>
        <end position="148"/>
    </location>
</feature>
<organism evidence="4 5">
    <name type="scientific">Nocardia alba</name>
    <dbReference type="NCBI Taxonomy" id="225051"/>
    <lineage>
        <taxon>Bacteria</taxon>
        <taxon>Bacillati</taxon>
        <taxon>Actinomycetota</taxon>
        <taxon>Actinomycetes</taxon>
        <taxon>Mycobacteriales</taxon>
        <taxon>Nocardiaceae</taxon>
        <taxon>Nocardia</taxon>
    </lineage>
</organism>
<protein>
    <submittedName>
        <fullName evidence="4">MspA protein</fullName>
    </submittedName>
</protein>
<evidence type="ECO:0000256" key="1">
    <source>
        <dbReference type="ARBA" id="ARBA00022729"/>
    </source>
</evidence>
<name>A0A4R1FPX0_9NOCA</name>
<feature type="signal peptide" evidence="3">
    <location>
        <begin position="1"/>
        <end position="25"/>
    </location>
</feature>